<evidence type="ECO:0000256" key="4">
    <source>
        <dbReference type="ARBA" id="ARBA00023029"/>
    </source>
</evidence>
<dbReference type="Gene3D" id="3.90.15.10">
    <property type="entry name" value="Topoisomerase I, Chain A, domain 3"/>
    <property type="match status" value="1"/>
</dbReference>
<comment type="catalytic activity">
    <reaction evidence="1">
        <text>ATP-independent breakage of single-stranded DNA, followed by passage and rejoining.</text>
        <dbReference type="EC" id="5.6.2.1"/>
    </reaction>
</comment>
<evidence type="ECO:0000256" key="1">
    <source>
        <dbReference type="ARBA" id="ARBA00000213"/>
    </source>
</evidence>
<dbReference type="InterPro" id="IPR035447">
    <property type="entry name" value="DNA_topo_I_N_sf"/>
</dbReference>
<proteinExistence type="inferred from homology"/>
<evidence type="ECO:0000313" key="9">
    <source>
        <dbReference type="EMBL" id="BDE05992.1"/>
    </source>
</evidence>
<dbReference type="PANTHER" id="PTHR10290">
    <property type="entry name" value="DNA TOPOISOMERASE I"/>
    <property type="match status" value="1"/>
</dbReference>
<dbReference type="SUPFAM" id="SSF55869">
    <property type="entry name" value="DNA topoisomerase I domain"/>
    <property type="match status" value="1"/>
</dbReference>
<dbReference type="InterPro" id="IPR051062">
    <property type="entry name" value="Topoisomerase_IB"/>
</dbReference>
<comment type="similarity">
    <text evidence="2">Belongs to the type IB topoisomerase family.</text>
</comment>
<evidence type="ECO:0000256" key="6">
    <source>
        <dbReference type="ARBA" id="ARBA00023235"/>
    </source>
</evidence>
<evidence type="ECO:0000256" key="3">
    <source>
        <dbReference type="ARBA" id="ARBA00012891"/>
    </source>
</evidence>
<dbReference type="GO" id="GO:0003677">
    <property type="term" value="F:DNA binding"/>
    <property type="evidence" value="ECO:0007669"/>
    <property type="project" value="UniProtKB-KW"/>
</dbReference>
<dbReference type="EC" id="5.6.2.1" evidence="3"/>
<feature type="domain" description="DNA topoisomerase IB N-terminal" evidence="8">
    <location>
        <begin position="33"/>
        <end position="81"/>
    </location>
</feature>
<dbReference type="PRINTS" id="PR00416">
    <property type="entry name" value="EUTPISMRASEI"/>
</dbReference>
<dbReference type="GO" id="GO:0003917">
    <property type="term" value="F:DNA topoisomerase type I (single strand cut, ATP-independent) activity"/>
    <property type="evidence" value="ECO:0007669"/>
    <property type="project" value="UniProtKB-EC"/>
</dbReference>
<dbReference type="Gene3D" id="3.30.66.10">
    <property type="entry name" value="DNA topoisomerase I domain"/>
    <property type="match status" value="1"/>
</dbReference>
<evidence type="ECO:0000256" key="2">
    <source>
        <dbReference type="ARBA" id="ARBA00006645"/>
    </source>
</evidence>
<name>A0AAN1XXC2_UNVUL</name>
<keyword evidence="4" id="KW-0799">Topoisomerase</keyword>
<accession>A0AAN1XXC2</accession>
<evidence type="ECO:0000313" key="10">
    <source>
        <dbReference type="Proteomes" id="UP001317532"/>
    </source>
</evidence>
<protein>
    <recommendedName>
        <fullName evidence="3">DNA topoisomerase</fullName>
        <ecNumber evidence="3">5.6.2.1</ecNumber>
    </recommendedName>
</protein>
<gene>
    <name evidence="9" type="ORF">WPS_12680</name>
</gene>
<dbReference type="InterPro" id="IPR001631">
    <property type="entry name" value="TopoI"/>
</dbReference>
<dbReference type="Gene3D" id="1.10.132.120">
    <property type="match status" value="1"/>
</dbReference>
<dbReference type="EMBL" id="AP025523">
    <property type="protein sequence ID" value="BDE05992.1"/>
    <property type="molecule type" value="Genomic_DNA"/>
</dbReference>
<evidence type="ECO:0000259" key="7">
    <source>
        <dbReference type="Pfam" id="PF01028"/>
    </source>
</evidence>
<dbReference type="InterPro" id="IPR011010">
    <property type="entry name" value="DNA_brk_join_enz"/>
</dbReference>
<dbReference type="Proteomes" id="UP001317532">
    <property type="component" value="Chromosome"/>
</dbReference>
<dbReference type="AlphaFoldDB" id="A0AAN1XXC2"/>
<evidence type="ECO:0000256" key="5">
    <source>
        <dbReference type="ARBA" id="ARBA00023125"/>
    </source>
</evidence>
<dbReference type="SUPFAM" id="SSF56349">
    <property type="entry name" value="DNA breaking-rejoining enzymes"/>
    <property type="match status" value="1"/>
</dbReference>
<dbReference type="InterPro" id="IPR049331">
    <property type="entry name" value="Top1B_N_bact"/>
</dbReference>
<keyword evidence="6" id="KW-0413">Isomerase</keyword>
<dbReference type="PANTHER" id="PTHR10290:SF3">
    <property type="entry name" value="DNA TOPOISOMERASE 1"/>
    <property type="match status" value="1"/>
</dbReference>
<dbReference type="GO" id="GO:0006265">
    <property type="term" value="P:DNA topological change"/>
    <property type="evidence" value="ECO:0007669"/>
    <property type="project" value="InterPro"/>
</dbReference>
<keyword evidence="5" id="KW-0238">DNA-binding</keyword>
<dbReference type="Pfam" id="PF21338">
    <property type="entry name" value="Top1B_N_bact"/>
    <property type="match status" value="1"/>
</dbReference>
<dbReference type="KEGG" id="vab:WPS_12680"/>
<feature type="domain" description="DNA topoisomerase I catalytic core eukaryotic-type" evidence="7">
    <location>
        <begin position="93"/>
        <end position="299"/>
    </location>
</feature>
<evidence type="ECO:0000259" key="8">
    <source>
        <dbReference type="Pfam" id="PF21338"/>
    </source>
</evidence>
<dbReference type="PROSITE" id="PS52038">
    <property type="entry name" value="TOPO_IB_2"/>
    <property type="match status" value="1"/>
</dbReference>
<dbReference type="InterPro" id="IPR013500">
    <property type="entry name" value="TopoI_cat_euk"/>
</dbReference>
<keyword evidence="10" id="KW-1185">Reference proteome</keyword>
<organism evidence="9 10">
    <name type="scientific">Vulcanimicrobium alpinum</name>
    <dbReference type="NCBI Taxonomy" id="3016050"/>
    <lineage>
        <taxon>Bacteria</taxon>
        <taxon>Bacillati</taxon>
        <taxon>Vulcanimicrobiota</taxon>
        <taxon>Vulcanimicrobiia</taxon>
        <taxon>Vulcanimicrobiales</taxon>
        <taxon>Vulcanimicrobiaceae</taxon>
        <taxon>Vulcanimicrobium</taxon>
    </lineage>
</organism>
<dbReference type="Pfam" id="PF01028">
    <property type="entry name" value="Topoisom_I"/>
    <property type="match status" value="1"/>
</dbReference>
<dbReference type="InterPro" id="IPR014711">
    <property type="entry name" value="TopoI_cat_a-hlx-sub_euk"/>
</dbReference>
<reference evidence="9 10" key="1">
    <citation type="journal article" date="2022" name="ISME Commun">
        <title>Vulcanimicrobium alpinus gen. nov. sp. nov., the first cultivated representative of the candidate phylum 'Eremiobacterota', is a metabolically versatile aerobic anoxygenic phototroph.</title>
        <authorList>
            <person name="Yabe S."/>
            <person name="Muto K."/>
            <person name="Abe K."/>
            <person name="Yokota A."/>
            <person name="Staudigel H."/>
            <person name="Tebo B.M."/>
        </authorList>
    </citation>
    <scope>NUCLEOTIDE SEQUENCE [LARGE SCALE GENOMIC DNA]</scope>
    <source>
        <strain evidence="9 10">WC8-2</strain>
    </source>
</reference>
<sequence length="376" mass="41561">MLPTEGPDAAKAAGLRYTTDAMPGIKRIKRRGGFAYVTADGAPVTGAGELARIRSLAVPPAYTDVWICPLPNGHLQATGRDARGRKQYRYHKRWRAVRDENKFDRMIAFAKALPAIREAVHRDMGRPGLPREKVLATIVSLMERTAIRIGNDEYARENDTFGLTTLREEHVDVAGATVRFTFRGKSGKNHEIAVRDRRIAGIVKRAQDLPGQQLFEYLDDDGAARPVRSDDVNAYVRDVAGGDFTAKDFRTWEATMMCALYLAAVEAAERTQSERKAQIAEAVARVAEHLGNTPTVCKKSYIYPGVIETFLADGALPLIERAVRTTSPHALDRHERAVVALIERLVAAEAEPLADVLARSVRERAKRKRPGAKKAA</sequence>
<dbReference type="RefSeq" id="WP_317996995.1">
    <property type="nucleotide sequence ID" value="NZ_AP025523.1"/>
</dbReference>